<organism evidence="1 2">
    <name type="scientific">Flavivirga eckloniae</name>
    <dbReference type="NCBI Taxonomy" id="1803846"/>
    <lineage>
        <taxon>Bacteria</taxon>
        <taxon>Pseudomonadati</taxon>
        <taxon>Bacteroidota</taxon>
        <taxon>Flavobacteriia</taxon>
        <taxon>Flavobacteriales</taxon>
        <taxon>Flavobacteriaceae</taxon>
        <taxon>Flavivirga</taxon>
    </lineage>
</organism>
<keyword evidence="2" id="KW-1185">Reference proteome</keyword>
<gene>
    <name evidence="1" type="ORF">C1H87_00115</name>
</gene>
<dbReference type="AlphaFoldDB" id="A0A2K9PJL0"/>
<dbReference type="EMBL" id="CP025791">
    <property type="protein sequence ID" value="AUP77205.1"/>
    <property type="molecule type" value="Genomic_DNA"/>
</dbReference>
<dbReference type="Proteomes" id="UP000235826">
    <property type="component" value="Chromosome"/>
</dbReference>
<protein>
    <submittedName>
        <fullName evidence="1">Uncharacterized protein</fullName>
    </submittedName>
</protein>
<evidence type="ECO:0000313" key="2">
    <source>
        <dbReference type="Proteomes" id="UP000235826"/>
    </source>
</evidence>
<accession>A0A2K9PJL0</accession>
<reference evidence="1 2" key="1">
    <citation type="submission" date="2018-01" db="EMBL/GenBank/DDBJ databases">
        <title>Complete genome sequence of Flavivirga eckloniae ECD14 isolated from seaweed Ecklonia cava.</title>
        <authorList>
            <person name="Lee J.H."/>
            <person name="Baik K.S."/>
            <person name="Seong C.N."/>
        </authorList>
    </citation>
    <scope>NUCLEOTIDE SEQUENCE [LARGE SCALE GENOMIC DNA]</scope>
    <source>
        <strain evidence="1 2">ECD14</strain>
    </source>
</reference>
<sequence length="151" mass="17259">MSALLYSNNTLAQEHGIYELVNNQIVQKSNNRNDFYNLSKKLHPTHYFENNTLKNKYGEGAPVRISLKGTNGFSLLNQQNSNYNGVKLITITLKNESDLNTPLDLSNTQGFPQLQYIYIKCLFSCTASQIERFVKNPNDSIRIFYTSVRPS</sequence>
<proteinExistence type="predicted"/>
<dbReference type="KEGG" id="fek:C1H87_00115"/>
<evidence type="ECO:0000313" key="1">
    <source>
        <dbReference type="EMBL" id="AUP77205.1"/>
    </source>
</evidence>
<name>A0A2K9PJL0_9FLAO</name>